<evidence type="ECO:0000256" key="1">
    <source>
        <dbReference type="ARBA" id="ARBA00004651"/>
    </source>
</evidence>
<evidence type="ECO:0000259" key="11">
    <source>
        <dbReference type="PROSITE" id="PS50929"/>
    </source>
</evidence>
<feature type="transmembrane region" description="Helical" evidence="9">
    <location>
        <begin position="191"/>
        <end position="209"/>
    </location>
</feature>
<evidence type="ECO:0000256" key="7">
    <source>
        <dbReference type="ARBA" id="ARBA00022989"/>
    </source>
</evidence>
<keyword evidence="13" id="KW-1185">Reference proteome</keyword>
<dbReference type="GO" id="GO:0016887">
    <property type="term" value="F:ATP hydrolysis activity"/>
    <property type="evidence" value="ECO:0007669"/>
    <property type="project" value="InterPro"/>
</dbReference>
<keyword evidence="3" id="KW-1003">Cell membrane</keyword>
<keyword evidence="8 9" id="KW-0472">Membrane</keyword>
<dbReference type="InterPro" id="IPR017871">
    <property type="entry name" value="ABC_transporter-like_CS"/>
</dbReference>
<sequence length="618" mass="68855">MKNRRKQKTTKGVISGIFKILRKLSPYLRKHRIPIALSFLALLFESGLQLLEPWPLKYVFDHILIPAHNNSPGTAGAFGMPTMVLLGLLTVGIVGIAGLSSMASYLSTYGISMVVVQILSEVRGKLFSHLQRLSLSFHQQFKSGDLITRVTTDMDKMRNVAISNALPLVTNLIFLLGMSIVMFWLNWELALLAMAIFPLFIILNAHLLIRIRSFSSQHRQSEGVLASTTGETMGAIKVIQALSLHDRQQSIFVEQNKKSLEEVIQSLRLSAALQRTVKVLMAIIVAVVLWRGSQVVQHQELTPGELLVFITYLKNAFQPIRKLSNQIRQITKAVASGERVIELLEYEPNVRDLPNSKKAHLFFGAVRFENVSFGYDPERTLLKNINFSVQPGQTLALVGPSGNGKSTLLSLILRLYDPQKGRILIDGQDIREYKLDSLRQQISIVLQESVLFAASVRENIACGKIGASDKEVEKAARLANAHEFIMKLPQGYDTVLGERGATLSGGQRQRIAIARAAIRKAPIVILDEPTTGLDSASEYSVNSALKQITKNQTTFMISHNLRATQDADLILYVESGTVREKGTHEELMRLGGCYATLYRLQNIVSEDKYRGDTYAFEN</sequence>
<dbReference type="EMBL" id="LMTZ01000168">
    <property type="protein sequence ID" value="KST61916.1"/>
    <property type="molecule type" value="Genomic_DNA"/>
</dbReference>
<evidence type="ECO:0000259" key="10">
    <source>
        <dbReference type="PROSITE" id="PS50893"/>
    </source>
</evidence>
<keyword evidence="7 9" id="KW-1133">Transmembrane helix</keyword>
<dbReference type="Proteomes" id="UP000053372">
    <property type="component" value="Unassembled WGS sequence"/>
</dbReference>
<evidence type="ECO:0000256" key="3">
    <source>
        <dbReference type="ARBA" id="ARBA00022475"/>
    </source>
</evidence>
<dbReference type="PROSITE" id="PS50893">
    <property type="entry name" value="ABC_TRANSPORTER_2"/>
    <property type="match status" value="1"/>
</dbReference>
<dbReference type="SUPFAM" id="SSF52540">
    <property type="entry name" value="P-loop containing nucleoside triphosphate hydrolases"/>
    <property type="match status" value="1"/>
</dbReference>
<dbReference type="CDD" id="cd18564">
    <property type="entry name" value="ABC_6TM_exporter_like"/>
    <property type="match status" value="1"/>
</dbReference>
<keyword evidence="2" id="KW-0813">Transport</keyword>
<dbReference type="InterPro" id="IPR039421">
    <property type="entry name" value="Type_1_exporter"/>
</dbReference>
<feature type="domain" description="ABC transmembrane type-1" evidence="11">
    <location>
        <begin position="36"/>
        <end position="332"/>
    </location>
</feature>
<dbReference type="RefSeq" id="WP_027842359.1">
    <property type="nucleotide sequence ID" value="NZ_LMTZ01000168.1"/>
</dbReference>
<dbReference type="Pfam" id="PF00005">
    <property type="entry name" value="ABC_tran"/>
    <property type="match status" value="1"/>
</dbReference>
<dbReference type="OrthoDB" id="544620at2"/>
<evidence type="ECO:0000256" key="8">
    <source>
        <dbReference type="ARBA" id="ARBA00023136"/>
    </source>
</evidence>
<feature type="transmembrane region" description="Helical" evidence="9">
    <location>
        <begin position="75"/>
        <end position="99"/>
    </location>
</feature>
<protein>
    <submittedName>
        <fullName evidence="12">Protein tyrosine phosphatase</fullName>
    </submittedName>
</protein>
<keyword evidence="5" id="KW-0547">Nucleotide-binding</keyword>
<evidence type="ECO:0000313" key="12">
    <source>
        <dbReference type="EMBL" id="KST61916.1"/>
    </source>
</evidence>
<dbReference type="InterPro" id="IPR003439">
    <property type="entry name" value="ABC_transporter-like_ATP-bd"/>
</dbReference>
<evidence type="ECO:0000256" key="6">
    <source>
        <dbReference type="ARBA" id="ARBA00022840"/>
    </source>
</evidence>
<dbReference type="InterPro" id="IPR036640">
    <property type="entry name" value="ABC1_TM_sf"/>
</dbReference>
<dbReference type="GO" id="GO:0005524">
    <property type="term" value="F:ATP binding"/>
    <property type="evidence" value="ECO:0007669"/>
    <property type="project" value="UniProtKB-KW"/>
</dbReference>
<keyword evidence="6" id="KW-0067">ATP-binding</keyword>
<evidence type="ECO:0000256" key="2">
    <source>
        <dbReference type="ARBA" id="ARBA00022448"/>
    </source>
</evidence>
<dbReference type="Gene3D" id="1.20.1560.10">
    <property type="entry name" value="ABC transporter type 1, transmembrane domain"/>
    <property type="match status" value="1"/>
</dbReference>
<dbReference type="PROSITE" id="PS00211">
    <property type="entry name" value="ABC_TRANSPORTER_1"/>
    <property type="match status" value="1"/>
</dbReference>
<dbReference type="FunFam" id="3.40.50.300:FF:000221">
    <property type="entry name" value="Multidrug ABC transporter ATP-binding protein"/>
    <property type="match status" value="1"/>
</dbReference>
<dbReference type="PROSITE" id="PS50929">
    <property type="entry name" value="ABC_TM1F"/>
    <property type="match status" value="1"/>
</dbReference>
<evidence type="ECO:0000256" key="5">
    <source>
        <dbReference type="ARBA" id="ARBA00022741"/>
    </source>
</evidence>
<reference evidence="12 13" key="1">
    <citation type="journal article" date="2015" name="Genome Announc.">
        <title>Draft Genome of the Euendolithic (true boring) Cyanobacterium Mastigocoleus testarum strain BC008.</title>
        <authorList>
            <person name="Guida B.S."/>
            <person name="Garcia-Pichel F."/>
        </authorList>
    </citation>
    <scope>NUCLEOTIDE SEQUENCE [LARGE SCALE GENOMIC DNA]</scope>
    <source>
        <strain evidence="12 13">BC008</strain>
    </source>
</reference>
<accession>A0A0V7ZC44</accession>
<dbReference type="GO" id="GO:0015421">
    <property type="term" value="F:ABC-type oligopeptide transporter activity"/>
    <property type="evidence" value="ECO:0007669"/>
    <property type="project" value="TreeGrafter"/>
</dbReference>
<dbReference type="SUPFAM" id="SSF90123">
    <property type="entry name" value="ABC transporter transmembrane region"/>
    <property type="match status" value="1"/>
</dbReference>
<keyword evidence="4 9" id="KW-0812">Transmembrane</keyword>
<comment type="subcellular location">
    <subcellularLocation>
        <location evidence="1">Cell membrane</location>
        <topology evidence="1">Multi-pass membrane protein</topology>
    </subcellularLocation>
</comment>
<dbReference type="GO" id="GO:0005886">
    <property type="term" value="C:plasma membrane"/>
    <property type="evidence" value="ECO:0007669"/>
    <property type="project" value="UniProtKB-SubCell"/>
</dbReference>
<organism evidence="12 13">
    <name type="scientific">Mastigocoleus testarum BC008</name>
    <dbReference type="NCBI Taxonomy" id="371196"/>
    <lineage>
        <taxon>Bacteria</taxon>
        <taxon>Bacillati</taxon>
        <taxon>Cyanobacteriota</taxon>
        <taxon>Cyanophyceae</taxon>
        <taxon>Nostocales</taxon>
        <taxon>Hapalosiphonaceae</taxon>
        <taxon>Mastigocoleus</taxon>
    </lineage>
</organism>
<evidence type="ECO:0000256" key="4">
    <source>
        <dbReference type="ARBA" id="ARBA00022692"/>
    </source>
</evidence>
<proteinExistence type="predicted"/>
<dbReference type="Gene3D" id="3.40.50.300">
    <property type="entry name" value="P-loop containing nucleotide triphosphate hydrolases"/>
    <property type="match status" value="1"/>
</dbReference>
<feature type="domain" description="ABC transporter" evidence="10">
    <location>
        <begin position="366"/>
        <end position="600"/>
    </location>
</feature>
<evidence type="ECO:0000256" key="9">
    <source>
        <dbReference type="SAM" id="Phobius"/>
    </source>
</evidence>
<gene>
    <name evidence="12" type="ORF">BC008_07675</name>
</gene>
<dbReference type="InterPro" id="IPR027417">
    <property type="entry name" value="P-loop_NTPase"/>
</dbReference>
<dbReference type="InterPro" id="IPR011527">
    <property type="entry name" value="ABC1_TM_dom"/>
</dbReference>
<comment type="caution">
    <text evidence="12">The sequence shown here is derived from an EMBL/GenBank/DDBJ whole genome shotgun (WGS) entry which is preliminary data.</text>
</comment>
<dbReference type="PANTHER" id="PTHR43394">
    <property type="entry name" value="ATP-DEPENDENT PERMEASE MDL1, MITOCHONDRIAL"/>
    <property type="match status" value="1"/>
</dbReference>
<feature type="transmembrane region" description="Helical" evidence="9">
    <location>
        <begin position="165"/>
        <end position="185"/>
    </location>
</feature>
<name>A0A0V7ZC44_9CYAN</name>
<dbReference type="AlphaFoldDB" id="A0A0V7ZC44"/>
<dbReference type="SMART" id="SM00382">
    <property type="entry name" value="AAA"/>
    <property type="match status" value="1"/>
</dbReference>
<dbReference type="InterPro" id="IPR003593">
    <property type="entry name" value="AAA+_ATPase"/>
</dbReference>
<dbReference type="PANTHER" id="PTHR43394:SF1">
    <property type="entry name" value="ATP-BINDING CASSETTE SUB-FAMILY B MEMBER 10, MITOCHONDRIAL"/>
    <property type="match status" value="1"/>
</dbReference>
<dbReference type="Pfam" id="PF00664">
    <property type="entry name" value="ABC_membrane"/>
    <property type="match status" value="1"/>
</dbReference>
<evidence type="ECO:0000313" key="13">
    <source>
        <dbReference type="Proteomes" id="UP000053372"/>
    </source>
</evidence>